<accession>A0A8J5SNS0</accession>
<proteinExistence type="predicted"/>
<organism evidence="1 2">
    <name type="scientific">Zizania palustris</name>
    <name type="common">Northern wild rice</name>
    <dbReference type="NCBI Taxonomy" id="103762"/>
    <lineage>
        <taxon>Eukaryota</taxon>
        <taxon>Viridiplantae</taxon>
        <taxon>Streptophyta</taxon>
        <taxon>Embryophyta</taxon>
        <taxon>Tracheophyta</taxon>
        <taxon>Spermatophyta</taxon>
        <taxon>Magnoliopsida</taxon>
        <taxon>Liliopsida</taxon>
        <taxon>Poales</taxon>
        <taxon>Poaceae</taxon>
        <taxon>BOP clade</taxon>
        <taxon>Oryzoideae</taxon>
        <taxon>Oryzeae</taxon>
        <taxon>Zizaniinae</taxon>
        <taxon>Zizania</taxon>
    </lineage>
</organism>
<comment type="caution">
    <text evidence="1">The sequence shown here is derived from an EMBL/GenBank/DDBJ whole genome shotgun (WGS) entry which is preliminary data.</text>
</comment>
<sequence length="101" mass="10968">MCLPFTSPHVAEDPAGHRRAQAAVFLGTRARACCREPLEVSGGVASHKQSRAASLSSAARKRCLLRCTLLSLGYARSLLLLLLASVNMHARSKVPREETRQ</sequence>
<reference evidence="1" key="2">
    <citation type="submission" date="2021-02" db="EMBL/GenBank/DDBJ databases">
        <authorList>
            <person name="Kimball J.A."/>
            <person name="Haas M.W."/>
            <person name="Macchietto M."/>
            <person name="Kono T."/>
            <person name="Duquette J."/>
            <person name="Shao M."/>
        </authorList>
    </citation>
    <scope>NUCLEOTIDE SEQUENCE</scope>
    <source>
        <tissue evidence="1">Fresh leaf tissue</tissue>
    </source>
</reference>
<protein>
    <submittedName>
        <fullName evidence="1">Uncharacterized protein</fullName>
    </submittedName>
</protein>
<keyword evidence="2" id="KW-1185">Reference proteome</keyword>
<name>A0A8J5SNS0_ZIZPA</name>
<reference evidence="1" key="1">
    <citation type="journal article" date="2021" name="bioRxiv">
        <title>Whole Genome Assembly and Annotation of Northern Wild Rice, Zizania palustris L., Supports a Whole Genome Duplication in the Zizania Genus.</title>
        <authorList>
            <person name="Haas M."/>
            <person name="Kono T."/>
            <person name="Macchietto M."/>
            <person name="Millas R."/>
            <person name="McGilp L."/>
            <person name="Shao M."/>
            <person name="Duquette J."/>
            <person name="Hirsch C.N."/>
            <person name="Kimball J."/>
        </authorList>
    </citation>
    <scope>NUCLEOTIDE SEQUENCE</scope>
    <source>
        <tissue evidence="1">Fresh leaf tissue</tissue>
    </source>
</reference>
<dbReference type="AlphaFoldDB" id="A0A8J5SNS0"/>
<dbReference type="EMBL" id="JAAALK010000283">
    <property type="protein sequence ID" value="KAG8077098.1"/>
    <property type="molecule type" value="Genomic_DNA"/>
</dbReference>
<evidence type="ECO:0000313" key="1">
    <source>
        <dbReference type="EMBL" id="KAG8077098.1"/>
    </source>
</evidence>
<evidence type="ECO:0000313" key="2">
    <source>
        <dbReference type="Proteomes" id="UP000729402"/>
    </source>
</evidence>
<gene>
    <name evidence="1" type="ORF">GUJ93_ZPchr0006g46081</name>
</gene>
<dbReference type="Proteomes" id="UP000729402">
    <property type="component" value="Unassembled WGS sequence"/>
</dbReference>